<evidence type="ECO:0000313" key="2">
    <source>
        <dbReference type="Proteomes" id="UP000012081"/>
    </source>
</evidence>
<organism evidence="1 2">
    <name type="scientific">Brevibacillus borstelensis AK1</name>
    <dbReference type="NCBI Taxonomy" id="1300222"/>
    <lineage>
        <taxon>Bacteria</taxon>
        <taxon>Bacillati</taxon>
        <taxon>Bacillota</taxon>
        <taxon>Bacilli</taxon>
        <taxon>Bacillales</taxon>
        <taxon>Paenibacillaceae</taxon>
        <taxon>Brevibacillus</taxon>
    </lineage>
</organism>
<proteinExistence type="predicted"/>
<protein>
    <recommendedName>
        <fullName evidence="3">YolD-like protein</fullName>
    </recommendedName>
</protein>
<dbReference type="PATRIC" id="fig|1300222.3.peg.3561"/>
<comment type="caution">
    <text evidence="1">The sequence shown here is derived from an EMBL/GenBank/DDBJ whole genome shotgun (WGS) entry which is preliminary data.</text>
</comment>
<sequence length="130" mass="14515">MFLLEGTGMAKNIEDFSGSMEMAVLKHALSLTKSGEESPALPLVGRPVVDEDDFGEMCFRVYDSTQYDYAITVSWFRETAGGLGVVETAWGVVRNIDVGQKKFKLVNDWEAQWIGVEDLVRVVKTKRASF</sequence>
<evidence type="ECO:0008006" key="3">
    <source>
        <dbReference type="Google" id="ProtNLM"/>
    </source>
</evidence>
<gene>
    <name evidence="1" type="ORF">I532_16983</name>
</gene>
<evidence type="ECO:0000313" key="1">
    <source>
        <dbReference type="EMBL" id="EMT51639.1"/>
    </source>
</evidence>
<dbReference type="EMBL" id="APBN01000007">
    <property type="protein sequence ID" value="EMT51639.1"/>
    <property type="molecule type" value="Genomic_DNA"/>
</dbReference>
<dbReference type="AlphaFoldDB" id="M8D5V1"/>
<name>M8D5V1_9BACL</name>
<reference evidence="1 2" key="1">
    <citation type="submission" date="2013-03" db="EMBL/GenBank/DDBJ databases">
        <title>Assembly of a new bacterial strain Brevibacillus borstelensis AK1.</title>
        <authorList>
            <person name="Rajan I."/>
            <person name="PoliReddy D."/>
            <person name="Sugumar T."/>
            <person name="Rathinam K."/>
            <person name="Alqarawi S."/>
            <person name="Khalil A.B."/>
            <person name="Sivakumar N."/>
        </authorList>
    </citation>
    <scope>NUCLEOTIDE SEQUENCE [LARGE SCALE GENOMIC DNA]</scope>
    <source>
        <strain evidence="1 2">AK1</strain>
    </source>
</reference>
<accession>M8D5V1</accession>
<keyword evidence="2" id="KW-1185">Reference proteome</keyword>
<dbReference type="STRING" id="1300222.I532_16983"/>
<dbReference type="Proteomes" id="UP000012081">
    <property type="component" value="Unassembled WGS sequence"/>
</dbReference>